<dbReference type="EMBL" id="QRDY01000028">
    <property type="protein sequence ID" value="RED52950.1"/>
    <property type="molecule type" value="Genomic_DNA"/>
</dbReference>
<name>A0A3D9HU51_9BACL</name>
<dbReference type="InterPro" id="IPR025983">
    <property type="entry name" value="Cys_rich_CPCC"/>
</dbReference>
<proteinExistence type="predicted"/>
<evidence type="ECO:0000259" key="1">
    <source>
        <dbReference type="Pfam" id="PF14206"/>
    </source>
</evidence>
<gene>
    <name evidence="2" type="ORF">DFP95_1286</name>
</gene>
<comment type="caution">
    <text evidence="2">The sequence shown here is derived from an EMBL/GenBank/DDBJ whole genome shotgun (WGS) entry which is preliminary data.</text>
</comment>
<feature type="domain" description="Cysteine-rich CPCC" evidence="1">
    <location>
        <begin position="5"/>
        <end position="79"/>
    </location>
</feature>
<keyword evidence="3" id="KW-1185">Reference proteome</keyword>
<dbReference type="Proteomes" id="UP000256869">
    <property type="component" value="Unassembled WGS sequence"/>
</dbReference>
<accession>A0A3D9HU51</accession>
<sequence length="86" mass="10153">MMRLHCPCCENFTVDSDDEVIVDICDVCFWQYDVTAHEQPDRNIGANHISLTHAKENYRQFGVCKKEFIHMVRKPLQEELPENNKE</sequence>
<protein>
    <recommendedName>
        <fullName evidence="1">Cysteine-rich CPCC domain-containing protein</fullName>
    </recommendedName>
</protein>
<reference evidence="2 3" key="1">
    <citation type="submission" date="2018-07" db="EMBL/GenBank/DDBJ databases">
        <title>Genomic Encyclopedia of Type Strains, Phase III (KMG-III): the genomes of soil and plant-associated and newly described type strains.</title>
        <authorList>
            <person name="Whitman W."/>
        </authorList>
    </citation>
    <scope>NUCLEOTIDE SEQUENCE [LARGE SCALE GENOMIC DNA]</scope>
    <source>
        <strain evidence="2 3">CECT 8236</strain>
    </source>
</reference>
<evidence type="ECO:0000313" key="2">
    <source>
        <dbReference type="EMBL" id="RED52950.1"/>
    </source>
</evidence>
<dbReference type="OrthoDB" id="1456570at2"/>
<organism evidence="2 3">
    <name type="scientific">Cohnella lupini</name>
    <dbReference type="NCBI Taxonomy" id="1294267"/>
    <lineage>
        <taxon>Bacteria</taxon>
        <taxon>Bacillati</taxon>
        <taxon>Bacillota</taxon>
        <taxon>Bacilli</taxon>
        <taxon>Bacillales</taxon>
        <taxon>Paenibacillaceae</taxon>
        <taxon>Cohnella</taxon>
    </lineage>
</organism>
<evidence type="ECO:0000313" key="3">
    <source>
        <dbReference type="Proteomes" id="UP000256869"/>
    </source>
</evidence>
<dbReference type="RefSeq" id="WP_115995536.1">
    <property type="nucleotide sequence ID" value="NZ_QRDY01000028.1"/>
</dbReference>
<dbReference type="Pfam" id="PF14206">
    <property type="entry name" value="Cys_rich_CPCC"/>
    <property type="match status" value="1"/>
</dbReference>
<dbReference type="AlphaFoldDB" id="A0A3D9HU51"/>